<comment type="caution">
    <text evidence="1">The sequence shown here is derived from an EMBL/GenBank/DDBJ whole genome shotgun (WGS) entry which is preliminary data.</text>
</comment>
<keyword evidence="2" id="KW-1185">Reference proteome</keyword>
<protein>
    <submittedName>
        <fullName evidence="1">Uncharacterized protein</fullName>
    </submittedName>
</protein>
<dbReference type="RefSeq" id="WP_169403296.1">
    <property type="nucleotide sequence ID" value="NZ_JAADJU010000005.1"/>
</dbReference>
<dbReference type="EMBL" id="JAADJU010000005">
    <property type="protein sequence ID" value="NMP27599.1"/>
    <property type="molecule type" value="Genomic_DNA"/>
</dbReference>
<reference evidence="1 2" key="1">
    <citation type="submission" date="2020-01" db="EMBL/GenBank/DDBJ databases">
        <authorList>
            <person name="Lee S.D."/>
        </authorList>
    </citation>
    <scope>NUCLEOTIDE SEQUENCE [LARGE SCALE GENOMIC DNA]</scope>
    <source>
        <strain evidence="1 2">SAP-1</strain>
    </source>
</reference>
<dbReference type="AlphaFoldDB" id="A0A848MKD9"/>
<sequence length="59" mass="6912">MYTFQRYQSKELALAYMSSKAHDFTPEQFLQELKRTEKSFDNLLKQGQDIGSSMVVKAF</sequence>
<accession>A0A848MKD9</accession>
<gene>
    <name evidence="1" type="ORF">GW590_12095</name>
</gene>
<organism evidence="1 2">
    <name type="scientific">Rouxiella aceris</name>
    <dbReference type="NCBI Taxonomy" id="2703884"/>
    <lineage>
        <taxon>Bacteria</taxon>
        <taxon>Pseudomonadati</taxon>
        <taxon>Pseudomonadota</taxon>
        <taxon>Gammaproteobacteria</taxon>
        <taxon>Enterobacterales</taxon>
        <taxon>Yersiniaceae</taxon>
        <taxon>Rouxiella</taxon>
    </lineage>
</organism>
<evidence type="ECO:0000313" key="2">
    <source>
        <dbReference type="Proteomes" id="UP000585363"/>
    </source>
</evidence>
<name>A0A848MKD9_9GAMM</name>
<proteinExistence type="predicted"/>
<reference evidence="1 2" key="2">
    <citation type="submission" date="2020-06" db="EMBL/GenBank/DDBJ databases">
        <title>Polyphasic characterization of a Rahnella strain isolated from tree sap.</title>
        <authorList>
            <person name="Kim I.S."/>
        </authorList>
    </citation>
    <scope>NUCLEOTIDE SEQUENCE [LARGE SCALE GENOMIC DNA]</scope>
    <source>
        <strain evidence="1 2">SAP-1</strain>
    </source>
</reference>
<dbReference type="Proteomes" id="UP000585363">
    <property type="component" value="Unassembled WGS sequence"/>
</dbReference>
<evidence type="ECO:0000313" key="1">
    <source>
        <dbReference type="EMBL" id="NMP27599.1"/>
    </source>
</evidence>